<dbReference type="Proteomes" id="UP000199165">
    <property type="component" value="Unassembled WGS sequence"/>
</dbReference>
<reference evidence="2" key="1">
    <citation type="submission" date="2016-10" db="EMBL/GenBank/DDBJ databases">
        <authorList>
            <person name="Varghese N."/>
            <person name="Submissions S."/>
        </authorList>
    </citation>
    <scope>NUCLEOTIDE SEQUENCE [LARGE SCALE GENOMIC DNA]</scope>
    <source>
        <strain evidence="2">DSM 45501</strain>
    </source>
</reference>
<evidence type="ECO:0000313" key="2">
    <source>
        <dbReference type="Proteomes" id="UP000199165"/>
    </source>
</evidence>
<protein>
    <submittedName>
        <fullName evidence="1">Uncharacterized protein</fullName>
    </submittedName>
</protein>
<proteinExistence type="predicted"/>
<evidence type="ECO:0000313" key="1">
    <source>
        <dbReference type="EMBL" id="SFT34725.1"/>
    </source>
</evidence>
<organism evidence="1 2">
    <name type="scientific">Actinopolyspora righensis</name>
    <dbReference type="NCBI Taxonomy" id="995060"/>
    <lineage>
        <taxon>Bacteria</taxon>
        <taxon>Bacillati</taxon>
        <taxon>Actinomycetota</taxon>
        <taxon>Actinomycetes</taxon>
        <taxon>Actinopolysporales</taxon>
        <taxon>Actinopolysporaceae</taxon>
        <taxon>Actinopolyspora</taxon>
        <taxon>Actinopolyspora alba group</taxon>
    </lineage>
</organism>
<accession>A0A1I6X903</accession>
<name>A0A1I6X903_9ACTN</name>
<dbReference type="EMBL" id="FPAT01000001">
    <property type="protein sequence ID" value="SFT34725.1"/>
    <property type="molecule type" value="Genomic_DNA"/>
</dbReference>
<gene>
    <name evidence="1" type="ORF">SAMN04487904_101351</name>
</gene>
<dbReference type="AlphaFoldDB" id="A0A1I6X903"/>
<sequence length="61" mass="6862">MLSSPRSITLYGEAGADLDFWLQGCTRRRRTLGICPRVRTTEPEPEVRELIGLVERAGHHG</sequence>
<keyword evidence="2" id="KW-1185">Reference proteome</keyword>